<evidence type="ECO:0000313" key="3">
    <source>
        <dbReference type="Proteomes" id="UP000007807"/>
    </source>
</evidence>
<dbReference type="HOGENOM" id="CLU_1521864_0_0_2"/>
<gene>
    <name evidence="2" type="ordered locus">MCON_3526</name>
</gene>
<feature type="coiled-coil region" evidence="1">
    <location>
        <begin position="24"/>
        <end position="51"/>
    </location>
</feature>
<protein>
    <submittedName>
        <fullName evidence="2">Uncharacterized protein</fullName>
    </submittedName>
</protein>
<organism evidence="2 3">
    <name type="scientific">Methanothrix soehngenii (strain ATCC 5969 / DSM 3671 / JCM 10134 / NBRC 103675 / OCM 69 / GP-6)</name>
    <name type="common">Methanosaeta concilii</name>
    <dbReference type="NCBI Taxonomy" id="990316"/>
    <lineage>
        <taxon>Archaea</taxon>
        <taxon>Methanobacteriati</taxon>
        <taxon>Methanobacteriota</taxon>
        <taxon>Stenosarchaea group</taxon>
        <taxon>Methanomicrobia</taxon>
        <taxon>Methanotrichales</taxon>
        <taxon>Methanotrichaceae</taxon>
        <taxon>Methanothrix</taxon>
    </lineage>
</organism>
<evidence type="ECO:0000256" key="1">
    <source>
        <dbReference type="SAM" id="Coils"/>
    </source>
</evidence>
<dbReference type="Proteomes" id="UP000007807">
    <property type="component" value="Chromosome"/>
</dbReference>
<accession>F4BWD1</accession>
<dbReference type="KEGG" id="mcj:MCON_3526"/>
<evidence type="ECO:0000313" key="2">
    <source>
        <dbReference type="EMBL" id="AEB69741.1"/>
    </source>
</evidence>
<reference evidence="2 3" key="1">
    <citation type="journal article" date="2011" name="J. Bacteriol.">
        <title>Complete genome sequence of Methanosaeta concilii, a specialist in aceticlastic methanogenesis.</title>
        <authorList>
            <person name="Barber R.D."/>
            <person name="Zhang L."/>
            <person name="Harnack M."/>
            <person name="Olson M.V."/>
            <person name="Kaul R."/>
            <person name="Ingram-Smith C."/>
            <person name="Smith K.S."/>
        </authorList>
    </citation>
    <scope>NUCLEOTIDE SEQUENCE [LARGE SCALE GENOMIC DNA]</scope>
    <source>
        <strain evidence="3">ATCC 5969 / DSM 3671 / JCM 10134 / NBRC 103675 / OCM 69 / GP-6</strain>
    </source>
</reference>
<dbReference type="EMBL" id="CP002565">
    <property type="protein sequence ID" value="AEB69741.1"/>
    <property type="molecule type" value="Genomic_DNA"/>
</dbReference>
<proteinExistence type="predicted"/>
<sequence>MSFALRQDIQSQTFAFAMDFGIILRQLLQEVQDLRAENQRLIARIEALEALHELYHGPIPEDKNWPSLKETLARQKDASPVLLASALEQDDVVQHQGRGIDATAKKEMKHIGKKTRRRIEKLKELLKDYGGSQTFEQLQIDLNLSPSQFSQLVRKLDKRIFEIVYLPGGKKGEKVLKRRAVIGENVEEK</sequence>
<keyword evidence="1" id="KW-0175">Coiled coil</keyword>
<dbReference type="InParanoid" id="F4BWD1"/>
<name>F4BWD1_METSG</name>
<keyword evidence="3" id="KW-1185">Reference proteome</keyword>
<dbReference type="AlphaFoldDB" id="F4BWD1"/>